<evidence type="ECO:0000313" key="2">
    <source>
        <dbReference type="EMBL" id="KZV25338.1"/>
    </source>
</evidence>
<evidence type="ECO:0000256" key="1">
    <source>
        <dbReference type="SAM" id="MobiDB-lite"/>
    </source>
</evidence>
<keyword evidence="2" id="KW-0808">Transferase</keyword>
<reference evidence="2 3" key="1">
    <citation type="journal article" date="2015" name="Proc. Natl. Acad. Sci. U.S.A.">
        <title>The resurrection genome of Boea hygrometrica: A blueprint for survival of dehydration.</title>
        <authorList>
            <person name="Xiao L."/>
            <person name="Yang G."/>
            <person name="Zhang L."/>
            <person name="Yang X."/>
            <person name="Zhao S."/>
            <person name="Ji Z."/>
            <person name="Zhou Q."/>
            <person name="Hu M."/>
            <person name="Wang Y."/>
            <person name="Chen M."/>
            <person name="Xu Y."/>
            <person name="Jin H."/>
            <person name="Xiao X."/>
            <person name="Hu G."/>
            <person name="Bao F."/>
            <person name="Hu Y."/>
            <person name="Wan P."/>
            <person name="Li L."/>
            <person name="Deng X."/>
            <person name="Kuang T."/>
            <person name="Xiang C."/>
            <person name="Zhu J.K."/>
            <person name="Oliver M.J."/>
            <person name="He Y."/>
        </authorList>
    </citation>
    <scope>NUCLEOTIDE SEQUENCE [LARGE SCALE GENOMIC DNA]</scope>
    <source>
        <strain evidence="3">cv. XS01</strain>
    </source>
</reference>
<feature type="region of interest" description="Disordered" evidence="1">
    <location>
        <begin position="294"/>
        <end position="323"/>
    </location>
</feature>
<name>A0A2Z7AVG7_9LAMI</name>
<dbReference type="OrthoDB" id="1839301at2759"/>
<dbReference type="Proteomes" id="UP000250235">
    <property type="component" value="Unassembled WGS sequence"/>
</dbReference>
<protein>
    <submittedName>
        <fullName evidence="2">Histone-lysine N-methyltransferase 2D-like</fullName>
    </submittedName>
</protein>
<accession>A0A2Z7AVG7</accession>
<dbReference type="GO" id="GO:0008168">
    <property type="term" value="F:methyltransferase activity"/>
    <property type="evidence" value="ECO:0007669"/>
    <property type="project" value="UniProtKB-KW"/>
</dbReference>
<dbReference type="EMBL" id="KV011886">
    <property type="protein sequence ID" value="KZV25338.1"/>
    <property type="molecule type" value="Genomic_DNA"/>
</dbReference>
<keyword evidence="2" id="KW-0489">Methyltransferase</keyword>
<dbReference type="AlphaFoldDB" id="A0A2Z7AVG7"/>
<gene>
    <name evidence="2" type="ORF">F511_24565</name>
</gene>
<dbReference type="GO" id="GO:0032259">
    <property type="term" value="P:methylation"/>
    <property type="evidence" value="ECO:0007669"/>
    <property type="project" value="UniProtKB-KW"/>
</dbReference>
<evidence type="ECO:0000313" key="3">
    <source>
        <dbReference type="Proteomes" id="UP000250235"/>
    </source>
</evidence>
<proteinExistence type="predicted"/>
<organism evidence="2 3">
    <name type="scientific">Dorcoceras hygrometricum</name>
    <dbReference type="NCBI Taxonomy" id="472368"/>
    <lineage>
        <taxon>Eukaryota</taxon>
        <taxon>Viridiplantae</taxon>
        <taxon>Streptophyta</taxon>
        <taxon>Embryophyta</taxon>
        <taxon>Tracheophyta</taxon>
        <taxon>Spermatophyta</taxon>
        <taxon>Magnoliopsida</taxon>
        <taxon>eudicotyledons</taxon>
        <taxon>Gunneridae</taxon>
        <taxon>Pentapetalae</taxon>
        <taxon>asterids</taxon>
        <taxon>lamiids</taxon>
        <taxon>Lamiales</taxon>
        <taxon>Gesneriaceae</taxon>
        <taxon>Didymocarpoideae</taxon>
        <taxon>Trichosporeae</taxon>
        <taxon>Loxocarpinae</taxon>
        <taxon>Dorcoceras</taxon>
    </lineage>
</organism>
<sequence>MASSLVRNTNQVHFASVLAMDNSEMVAMFESLVAYGLNGFLGCMSEISETALIEFYQNASVRDDKVVSIVQGVEISEDVFARTFQLPVEGLIDIHEVPKDLNFDARNEFSLTGEQLYTSCKKRELKIEYRLLSDIMEKSITVKAGSFDAVTHERFLLMTAIFGDLELGDSEEFPPLKILTAKTVGRYIAINNKIAGDSVEGLVGKSRVKKTPGKAAPSKANLELVSVALDAAPLKTIDPTSADDVETIIEKVIAESAQFDTDVGSPVAQKTDEMEQWFNLSYEEFIASDANRRVDTASDTDGELETVVEKQPVQRSAEKEKDADFGASEDLVLGKQNEGFLSTKPTDEELMSLDDFLMQISDDMMLPSVTAAEVTNIKFGLTVEIQEVQDTDW</sequence>
<keyword evidence="3" id="KW-1185">Reference proteome</keyword>